<reference evidence="2" key="1">
    <citation type="submission" date="2020-05" db="EMBL/GenBank/DDBJ databases">
        <title>Mycena genomes resolve the evolution of fungal bioluminescence.</title>
        <authorList>
            <person name="Tsai I.J."/>
        </authorList>
    </citation>
    <scope>NUCLEOTIDE SEQUENCE</scope>
    <source>
        <strain evidence="2">160909Yilan</strain>
    </source>
</reference>
<gene>
    <name evidence="2" type="ORF">MSAN_01124900</name>
</gene>
<evidence type="ECO:0000313" key="3">
    <source>
        <dbReference type="Proteomes" id="UP000623467"/>
    </source>
</evidence>
<protein>
    <submittedName>
        <fullName evidence="2">Uncharacterized protein</fullName>
    </submittedName>
</protein>
<keyword evidence="1" id="KW-0812">Transmembrane</keyword>
<feature type="transmembrane region" description="Helical" evidence="1">
    <location>
        <begin position="234"/>
        <end position="255"/>
    </location>
</feature>
<dbReference type="OrthoDB" id="3251775at2759"/>
<keyword evidence="1" id="KW-0472">Membrane</keyword>
<feature type="transmembrane region" description="Helical" evidence="1">
    <location>
        <begin position="123"/>
        <end position="150"/>
    </location>
</feature>
<name>A0A8H6YGS9_9AGAR</name>
<dbReference type="AlphaFoldDB" id="A0A8H6YGS9"/>
<evidence type="ECO:0000313" key="2">
    <source>
        <dbReference type="EMBL" id="KAF7360948.1"/>
    </source>
</evidence>
<comment type="caution">
    <text evidence="2">The sequence shown here is derived from an EMBL/GenBank/DDBJ whole genome shotgun (WGS) entry which is preliminary data.</text>
</comment>
<sequence>MDGAESPPIDAAALQNVFITRYISGRIYMDGAANPGKNAIYDSEVYGPSVFNCGDDYTRFSNNSNVKSRVGLMAFRNSPFLWPFGSCRAWNGFAVYAGWLSMVISNFLVLLRIWTTLPRNHRLIAWSLALFGVMQLMSFAVTTWVISTALHTLVFDPILGLCVFSSKPNVFALWAPGLLFELIVFLTVCWNMLNRPRALGRDTDSQMARVLFRDGVTYFLILFILRIANTVVAIVAPLSAVLVVVYFIWAATTVTTSRLIINSRREVGKAERLRAMENEPFREGRRLRSMSSSDCG</sequence>
<dbReference type="Proteomes" id="UP000623467">
    <property type="component" value="Unassembled WGS sequence"/>
</dbReference>
<keyword evidence="1" id="KW-1133">Transmembrane helix</keyword>
<evidence type="ECO:0000256" key="1">
    <source>
        <dbReference type="SAM" id="Phobius"/>
    </source>
</evidence>
<accession>A0A8H6YGS9</accession>
<feature type="transmembrane region" description="Helical" evidence="1">
    <location>
        <begin position="170"/>
        <end position="190"/>
    </location>
</feature>
<dbReference type="EMBL" id="JACAZH010000008">
    <property type="protein sequence ID" value="KAF7360948.1"/>
    <property type="molecule type" value="Genomic_DNA"/>
</dbReference>
<organism evidence="2 3">
    <name type="scientific">Mycena sanguinolenta</name>
    <dbReference type="NCBI Taxonomy" id="230812"/>
    <lineage>
        <taxon>Eukaryota</taxon>
        <taxon>Fungi</taxon>
        <taxon>Dikarya</taxon>
        <taxon>Basidiomycota</taxon>
        <taxon>Agaricomycotina</taxon>
        <taxon>Agaricomycetes</taxon>
        <taxon>Agaricomycetidae</taxon>
        <taxon>Agaricales</taxon>
        <taxon>Marasmiineae</taxon>
        <taxon>Mycenaceae</taxon>
        <taxon>Mycena</taxon>
    </lineage>
</organism>
<proteinExistence type="predicted"/>
<keyword evidence="3" id="KW-1185">Reference proteome</keyword>
<feature type="transmembrane region" description="Helical" evidence="1">
    <location>
        <begin position="210"/>
        <end position="228"/>
    </location>
</feature>
<feature type="transmembrane region" description="Helical" evidence="1">
    <location>
        <begin position="89"/>
        <end position="111"/>
    </location>
</feature>